<dbReference type="Proteomes" id="UP000319438">
    <property type="component" value="Segment"/>
</dbReference>
<dbReference type="EMBL" id="KT428292">
    <property type="protein sequence ID" value="ALH06808.1"/>
    <property type="molecule type" value="Genomic_DNA"/>
</dbReference>
<gene>
    <name evidence="1" type="ORF">PMV_110</name>
</gene>
<evidence type="ECO:0000313" key="1">
    <source>
        <dbReference type="EMBL" id="ALH06808.1"/>
    </source>
</evidence>
<evidence type="ECO:0000313" key="2">
    <source>
        <dbReference type="Proteomes" id="UP000319438"/>
    </source>
</evidence>
<reference evidence="1" key="1">
    <citation type="journal article" date="2015" name="Genome Announc.">
        <title>Complete Genome Sequence of a New Member of the Marseilleviridae Recovered from the Brackish Submarine Spring in the Cassis Port-Miou Calanque, France.</title>
        <authorList>
            <person name="Doutre G."/>
            <person name="Arfib B."/>
            <person name="Rochette P."/>
            <person name="Claverie J.M."/>
            <person name="Bonin P."/>
            <person name="Abergel C."/>
        </authorList>
    </citation>
    <scope>NUCLEOTIDE SEQUENCE [LARGE SCALE GENOMIC DNA]</scope>
    <source>
        <strain evidence="1">1</strain>
    </source>
</reference>
<accession>A0A0N7G2D3</accession>
<protein>
    <submittedName>
        <fullName evidence="1">Uncharacterized protein</fullName>
    </submittedName>
</protein>
<organism evidence="1 2">
    <name type="scientific">Port-miou virus</name>
    <dbReference type="NCBI Taxonomy" id="1733873"/>
    <lineage>
        <taxon>Viruses</taxon>
        <taxon>Varidnaviria</taxon>
        <taxon>Bamfordvirae</taxon>
        <taxon>Nucleocytoviricota</taxon>
        <taxon>Megaviricetes</taxon>
        <taxon>Pimascovirales</taxon>
        <taxon>Pimascovirales incertae sedis</taxon>
        <taxon>Marseilleviridae</taxon>
        <taxon>Losannavirus</taxon>
        <taxon>Losannavirus lausannense</taxon>
        <taxon>Lausannevirus</taxon>
    </lineage>
</organism>
<sequence length="156" mass="18015">MHKFLRFEEKLSFCFGEVSLMQEFMEKERRDKVFETYKRYATENIKECDRLVPRQNFVDGNGAFVRSAKSLKIPENIDLEPWIDMSVVFCMDSKTFSLVMEEIAKFPFARCGTVSPHTSFPLPIVVNGRVMFFKAIRLMTIKGYSGFDAGTIHGVS</sequence>
<name>A0A0N7G2D3_9VIRU</name>
<proteinExistence type="predicted"/>